<dbReference type="GO" id="GO:0005829">
    <property type="term" value="C:cytosol"/>
    <property type="evidence" value="ECO:0007669"/>
    <property type="project" value="TreeGrafter"/>
</dbReference>
<evidence type="ECO:0000256" key="4">
    <source>
        <dbReference type="SAM" id="SignalP"/>
    </source>
</evidence>
<dbReference type="Proteomes" id="UP000199392">
    <property type="component" value="Unassembled WGS sequence"/>
</dbReference>
<dbReference type="Pfam" id="PF03938">
    <property type="entry name" value="OmpH"/>
    <property type="match status" value="1"/>
</dbReference>
<reference evidence="6" key="1">
    <citation type="submission" date="2016-10" db="EMBL/GenBank/DDBJ databases">
        <authorList>
            <person name="Varghese N."/>
            <person name="Submissions S."/>
        </authorList>
    </citation>
    <scope>NUCLEOTIDE SEQUENCE [LARGE SCALE GENOMIC DNA]</scope>
    <source>
        <strain evidence="6">DSM 26894</strain>
    </source>
</reference>
<dbReference type="SMART" id="SM00935">
    <property type="entry name" value="OmpH"/>
    <property type="match status" value="1"/>
</dbReference>
<feature type="compositionally biased region" description="Polar residues" evidence="3">
    <location>
        <begin position="206"/>
        <end position="215"/>
    </location>
</feature>
<keyword evidence="6" id="KW-1185">Reference proteome</keyword>
<feature type="signal peptide" evidence="4">
    <location>
        <begin position="1"/>
        <end position="39"/>
    </location>
</feature>
<dbReference type="AlphaFoldDB" id="A0A1I6PIL8"/>
<evidence type="ECO:0000313" key="6">
    <source>
        <dbReference type="Proteomes" id="UP000199392"/>
    </source>
</evidence>
<protein>
    <submittedName>
        <fullName evidence="5">Periplasmic chaperone for outer membrane proteins Skp</fullName>
    </submittedName>
</protein>
<evidence type="ECO:0000256" key="2">
    <source>
        <dbReference type="ARBA" id="ARBA00022729"/>
    </source>
</evidence>
<sequence length="215" mass="23550">MTTSRTSASRCPARSERKARSLLRAATLLLGLAATPAVAQDAVRPGIVQSPILTVEIDRLYAESDFGKQISEMLEQTGTEIAAENRRIEAELCAEEKSLTEKRKTMDPVAFRKLADAFDSKVQELREEQDSKARTLGNLSEERRRAFIAKAEPVLAELMRDAGASLILDQRTVFLSASAIDITDTAISRMNELLPDPGPMPDFTDGTETGTPDKP</sequence>
<dbReference type="GO" id="GO:0051082">
    <property type="term" value="F:unfolded protein binding"/>
    <property type="evidence" value="ECO:0007669"/>
    <property type="project" value="InterPro"/>
</dbReference>
<dbReference type="InterPro" id="IPR005632">
    <property type="entry name" value="Chaperone_Skp"/>
</dbReference>
<dbReference type="GO" id="GO:0050821">
    <property type="term" value="P:protein stabilization"/>
    <property type="evidence" value="ECO:0007669"/>
    <property type="project" value="TreeGrafter"/>
</dbReference>
<evidence type="ECO:0000256" key="1">
    <source>
        <dbReference type="ARBA" id="ARBA00009091"/>
    </source>
</evidence>
<dbReference type="SUPFAM" id="SSF111384">
    <property type="entry name" value="OmpH-like"/>
    <property type="match status" value="1"/>
</dbReference>
<dbReference type="EMBL" id="FOZW01000001">
    <property type="protein sequence ID" value="SFS40013.1"/>
    <property type="molecule type" value="Genomic_DNA"/>
</dbReference>
<proteinExistence type="inferred from homology"/>
<evidence type="ECO:0000256" key="3">
    <source>
        <dbReference type="SAM" id="MobiDB-lite"/>
    </source>
</evidence>
<evidence type="ECO:0000313" key="5">
    <source>
        <dbReference type="EMBL" id="SFS40013.1"/>
    </source>
</evidence>
<dbReference type="STRING" id="311180.SAMN04488050_101562"/>
<feature type="region of interest" description="Disordered" evidence="3">
    <location>
        <begin position="192"/>
        <end position="215"/>
    </location>
</feature>
<organism evidence="5 6">
    <name type="scientific">Alloyangia pacifica</name>
    <dbReference type="NCBI Taxonomy" id="311180"/>
    <lineage>
        <taxon>Bacteria</taxon>
        <taxon>Pseudomonadati</taxon>
        <taxon>Pseudomonadota</taxon>
        <taxon>Alphaproteobacteria</taxon>
        <taxon>Rhodobacterales</taxon>
        <taxon>Roseobacteraceae</taxon>
        <taxon>Alloyangia</taxon>
    </lineage>
</organism>
<dbReference type="PANTHER" id="PTHR35089">
    <property type="entry name" value="CHAPERONE PROTEIN SKP"/>
    <property type="match status" value="1"/>
</dbReference>
<accession>A0A1I6PIL8</accession>
<dbReference type="PANTHER" id="PTHR35089:SF1">
    <property type="entry name" value="CHAPERONE PROTEIN SKP"/>
    <property type="match status" value="1"/>
</dbReference>
<name>A0A1I6PIL8_9RHOB</name>
<dbReference type="InterPro" id="IPR024930">
    <property type="entry name" value="Skp_dom_sf"/>
</dbReference>
<gene>
    <name evidence="5" type="ORF">SAMN04488050_101562</name>
</gene>
<keyword evidence="2 4" id="KW-0732">Signal</keyword>
<comment type="similarity">
    <text evidence="1">Belongs to the Skp family.</text>
</comment>
<feature type="chain" id="PRO_5011573274" evidence="4">
    <location>
        <begin position="40"/>
        <end position="215"/>
    </location>
</feature>
<dbReference type="Gene3D" id="3.30.910.20">
    <property type="entry name" value="Skp domain"/>
    <property type="match status" value="1"/>
</dbReference>